<evidence type="ECO:0000313" key="11">
    <source>
        <dbReference type="Proteomes" id="UP000030651"/>
    </source>
</evidence>
<dbReference type="FunFam" id="1.20.1740.10:FF:000006">
    <property type="entry name" value="General amino acid permease"/>
    <property type="match status" value="1"/>
</dbReference>
<evidence type="ECO:0000256" key="8">
    <source>
        <dbReference type="SAM" id="Phobius"/>
    </source>
</evidence>
<feature type="region of interest" description="Disordered" evidence="7">
    <location>
        <begin position="1"/>
        <end position="26"/>
    </location>
</feature>
<evidence type="ECO:0000256" key="4">
    <source>
        <dbReference type="ARBA" id="ARBA00022970"/>
    </source>
</evidence>
<evidence type="ECO:0000256" key="1">
    <source>
        <dbReference type="ARBA" id="ARBA00004141"/>
    </source>
</evidence>
<dbReference type="OrthoDB" id="3900342at2759"/>
<feature type="transmembrane region" description="Helical" evidence="8">
    <location>
        <begin position="245"/>
        <end position="264"/>
    </location>
</feature>
<reference evidence="11" key="1">
    <citation type="journal article" date="2015" name="BMC Genomics">
        <title>Genomic and transcriptomic analysis of the endophytic fungus Pestalotiopsis fici reveals its lifestyle and high potential for synthesis of natural products.</title>
        <authorList>
            <person name="Wang X."/>
            <person name="Zhang X."/>
            <person name="Liu L."/>
            <person name="Xiang M."/>
            <person name="Wang W."/>
            <person name="Sun X."/>
            <person name="Che Y."/>
            <person name="Guo L."/>
            <person name="Liu G."/>
            <person name="Guo L."/>
            <person name="Wang C."/>
            <person name="Yin W.B."/>
            <person name="Stadler M."/>
            <person name="Zhang X."/>
            <person name="Liu X."/>
        </authorList>
    </citation>
    <scope>NUCLEOTIDE SEQUENCE [LARGE SCALE GENOMIC DNA]</scope>
    <source>
        <strain evidence="11">W106-1 / CGMCC3.15140</strain>
    </source>
</reference>
<feature type="transmembrane region" description="Helical" evidence="8">
    <location>
        <begin position="163"/>
        <end position="184"/>
    </location>
</feature>
<dbReference type="GO" id="GO:0015171">
    <property type="term" value="F:amino acid transmembrane transporter activity"/>
    <property type="evidence" value="ECO:0007669"/>
    <property type="project" value="TreeGrafter"/>
</dbReference>
<keyword evidence="11" id="KW-1185">Reference proteome</keyword>
<dbReference type="OMA" id="FSMLKIM"/>
<dbReference type="Proteomes" id="UP000030651">
    <property type="component" value="Unassembled WGS sequence"/>
</dbReference>
<keyword evidence="4" id="KW-0029">Amino-acid transport</keyword>
<feature type="transmembrane region" description="Helical" evidence="8">
    <location>
        <begin position="57"/>
        <end position="77"/>
    </location>
</feature>
<dbReference type="InterPro" id="IPR050524">
    <property type="entry name" value="APC_YAT"/>
</dbReference>
<keyword evidence="6 8" id="KW-0472">Membrane</keyword>
<protein>
    <recommendedName>
        <fullName evidence="9">Amino acid permease/ SLC12A domain-containing protein</fullName>
    </recommendedName>
</protein>
<dbReference type="HOGENOM" id="CLU_007946_12_1_1"/>
<dbReference type="EMBL" id="KI912110">
    <property type="protein sequence ID" value="ETS86043.1"/>
    <property type="molecule type" value="Genomic_DNA"/>
</dbReference>
<dbReference type="GeneID" id="19269081"/>
<keyword evidence="3 8" id="KW-0812">Transmembrane</keyword>
<feature type="transmembrane region" description="Helical" evidence="8">
    <location>
        <begin position="457"/>
        <end position="479"/>
    </location>
</feature>
<accession>W3XIZ9</accession>
<dbReference type="InParanoid" id="W3XIZ9"/>
<evidence type="ECO:0000256" key="5">
    <source>
        <dbReference type="ARBA" id="ARBA00022989"/>
    </source>
</evidence>
<dbReference type="InterPro" id="IPR004841">
    <property type="entry name" value="AA-permease/SLC12A_dom"/>
</dbReference>
<dbReference type="PANTHER" id="PTHR43341">
    <property type="entry name" value="AMINO ACID PERMEASE"/>
    <property type="match status" value="1"/>
</dbReference>
<feature type="transmembrane region" description="Helical" evidence="8">
    <location>
        <begin position="83"/>
        <end position="109"/>
    </location>
</feature>
<name>W3XIZ9_PESFW</name>
<feature type="transmembrane region" description="Helical" evidence="8">
    <location>
        <begin position="377"/>
        <end position="399"/>
    </location>
</feature>
<feature type="transmembrane region" description="Helical" evidence="8">
    <location>
        <begin position="491"/>
        <end position="508"/>
    </location>
</feature>
<feature type="transmembrane region" description="Helical" evidence="8">
    <location>
        <begin position="121"/>
        <end position="140"/>
    </location>
</feature>
<dbReference type="Gene3D" id="1.20.1740.10">
    <property type="entry name" value="Amino acid/polyamine transporter I"/>
    <property type="match status" value="1"/>
</dbReference>
<feature type="transmembrane region" description="Helical" evidence="8">
    <location>
        <begin position="196"/>
        <end position="225"/>
    </location>
</feature>
<feature type="transmembrane region" description="Helical" evidence="8">
    <location>
        <begin position="411"/>
        <end position="436"/>
    </location>
</feature>
<proteinExistence type="predicted"/>
<comment type="subcellular location">
    <subcellularLocation>
        <location evidence="1">Membrane</location>
        <topology evidence="1">Multi-pass membrane protein</topology>
    </subcellularLocation>
</comment>
<evidence type="ECO:0000256" key="6">
    <source>
        <dbReference type="ARBA" id="ARBA00023136"/>
    </source>
</evidence>
<evidence type="ECO:0000256" key="7">
    <source>
        <dbReference type="SAM" id="MobiDB-lite"/>
    </source>
</evidence>
<dbReference type="RefSeq" id="XP_007830840.1">
    <property type="nucleotide sequence ID" value="XM_007832649.1"/>
</dbReference>
<dbReference type="eggNOG" id="KOG1286">
    <property type="taxonomic scope" value="Eukaryota"/>
</dbReference>
<keyword evidence="5 8" id="KW-1133">Transmembrane helix</keyword>
<feature type="compositionally biased region" description="Basic and acidic residues" evidence="7">
    <location>
        <begin position="9"/>
        <end position="20"/>
    </location>
</feature>
<dbReference type="Pfam" id="PF00324">
    <property type="entry name" value="AA_permease"/>
    <property type="match status" value="1"/>
</dbReference>
<evidence type="ECO:0000313" key="10">
    <source>
        <dbReference type="EMBL" id="ETS86043.1"/>
    </source>
</evidence>
<organism evidence="10 11">
    <name type="scientific">Pestalotiopsis fici (strain W106-1 / CGMCC3.15140)</name>
    <dbReference type="NCBI Taxonomy" id="1229662"/>
    <lineage>
        <taxon>Eukaryota</taxon>
        <taxon>Fungi</taxon>
        <taxon>Dikarya</taxon>
        <taxon>Ascomycota</taxon>
        <taxon>Pezizomycotina</taxon>
        <taxon>Sordariomycetes</taxon>
        <taxon>Xylariomycetidae</taxon>
        <taxon>Amphisphaeriales</taxon>
        <taxon>Sporocadaceae</taxon>
        <taxon>Pestalotiopsis</taxon>
    </lineage>
</organism>
<keyword evidence="2" id="KW-0813">Transport</keyword>
<dbReference type="PIRSF" id="PIRSF006060">
    <property type="entry name" value="AA_transporter"/>
    <property type="match status" value="1"/>
</dbReference>
<dbReference type="GO" id="GO:0016020">
    <property type="term" value="C:membrane"/>
    <property type="evidence" value="ECO:0007669"/>
    <property type="project" value="UniProtKB-SubCell"/>
</dbReference>
<gene>
    <name evidence="10" type="ORF">PFICI_04068</name>
</gene>
<dbReference type="AlphaFoldDB" id="W3XIZ9"/>
<evidence type="ECO:0000256" key="3">
    <source>
        <dbReference type="ARBA" id="ARBA00022692"/>
    </source>
</evidence>
<dbReference type="PANTHER" id="PTHR43341:SF18">
    <property type="entry name" value="AMINO ACID PERMEASE_ SLC12A DOMAIN-CONTAINING PROTEIN"/>
    <property type="match status" value="1"/>
</dbReference>
<dbReference type="KEGG" id="pfy:PFICI_04068"/>
<sequence>MDSAIRDASSGDKKLPDEKTPTYQSDVGDIEAVPADIDHFAEVRDVRQGLKQRHIQMISLAGAIGTGLFLGSGSALAKGGPLGAFLGYTFTGILASSVALAVGELGALVPLNGGIVRYSEVFVDPALSFAVGWNLVYFYLTSCPNEIVAAAVLIEYWVSVNNAIWVTIFNILVIISCSLFVRIYGELEFGFSMLKIMLIVFVNILALVVTCGGGPSGEAIGFRYWHTPGLFVQYLDVPGATGRFMGFWSTFSSAIYSYSGIETISISAAEVQCPRRAIPQAAKRIFWRILLFYVISIFMITLVVASNDPSLLSASSTAASPFVIAATNSGIKYVPSIINAVVITSAWSAANSGMLSGSRSLFGLAKEGRAPRIFTRLNRFGIPYVSVGLFSLFLCLAYMTLSASASLVFEWLVNLVSVAALVNWSIILITYLRFQYGCKVQGIDRQELPWAAPLQPYLSWVSLFAFFLLLLTSGYTAFIKGHWDTEVFVSSYINIPIIFALYFGYKIVKKTKVIPLKEIDIRTFIQIANDNPEPPAAPKRGLKKFNILW</sequence>
<feature type="domain" description="Amino acid permease/ SLC12A" evidence="9">
    <location>
        <begin position="54"/>
        <end position="512"/>
    </location>
</feature>
<evidence type="ECO:0000256" key="2">
    <source>
        <dbReference type="ARBA" id="ARBA00022448"/>
    </source>
</evidence>
<feature type="transmembrane region" description="Helical" evidence="8">
    <location>
        <begin position="285"/>
        <end position="305"/>
    </location>
</feature>
<evidence type="ECO:0000259" key="9">
    <source>
        <dbReference type="Pfam" id="PF00324"/>
    </source>
</evidence>